<dbReference type="InterPro" id="IPR025668">
    <property type="entry name" value="Tnp_DDE_dom"/>
</dbReference>
<dbReference type="RefSeq" id="WP_016147156.1">
    <property type="nucleotide sequence ID" value="NZ_JACOPP010000027.1"/>
</dbReference>
<dbReference type="PANTHER" id="PTHR33408">
    <property type="entry name" value="TRANSPOSASE"/>
    <property type="match status" value="1"/>
</dbReference>
<comment type="caution">
    <text evidence="3">The sequence shown here is derived from an EMBL/GenBank/DDBJ whole genome shotgun (WGS) entry which is preliminary data.</text>
</comment>
<accession>A0A8J6JHE8</accession>
<gene>
    <name evidence="3" type="ORF">H8S57_14170</name>
</gene>
<dbReference type="InterPro" id="IPR008490">
    <property type="entry name" value="Transposase_InsH_N"/>
</dbReference>
<evidence type="ECO:0000259" key="2">
    <source>
        <dbReference type="Pfam" id="PF13751"/>
    </source>
</evidence>
<dbReference type="AlphaFoldDB" id="A0A8J6JHE8"/>
<evidence type="ECO:0000313" key="4">
    <source>
        <dbReference type="Proteomes" id="UP000661435"/>
    </source>
</evidence>
<organism evidence="3 4">
    <name type="scientific">Lawsonibacter hominis</name>
    <dbReference type="NCBI Taxonomy" id="2763053"/>
    <lineage>
        <taxon>Bacteria</taxon>
        <taxon>Bacillati</taxon>
        <taxon>Bacillota</taxon>
        <taxon>Clostridia</taxon>
        <taxon>Eubacteriales</taxon>
        <taxon>Oscillospiraceae</taxon>
        <taxon>Lawsonibacter</taxon>
    </lineage>
</organism>
<dbReference type="Pfam" id="PF13751">
    <property type="entry name" value="DDE_Tnp_1_6"/>
    <property type="match status" value="1"/>
</dbReference>
<feature type="domain" description="Transposase DDE" evidence="2">
    <location>
        <begin position="380"/>
        <end position="506"/>
    </location>
</feature>
<evidence type="ECO:0000313" key="3">
    <source>
        <dbReference type="EMBL" id="MBC5734860.1"/>
    </source>
</evidence>
<dbReference type="EMBL" id="JACOPP010000027">
    <property type="protein sequence ID" value="MBC5734860.1"/>
    <property type="molecule type" value="Genomic_DNA"/>
</dbReference>
<reference evidence="3" key="1">
    <citation type="submission" date="2020-08" db="EMBL/GenBank/DDBJ databases">
        <title>Genome public.</title>
        <authorList>
            <person name="Liu C."/>
            <person name="Sun Q."/>
        </authorList>
    </citation>
    <scope>NUCLEOTIDE SEQUENCE</scope>
    <source>
        <strain evidence="3">NSJ-51</strain>
    </source>
</reference>
<dbReference type="Proteomes" id="UP000661435">
    <property type="component" value="Unassembled WGS sequence"/>
</dbReference>
<keyword evidence="4" id="KW-1185">Reference proteome</keyword>
<name>A0A8J6JHE8_9FIRM</name>
<dbReference type="NCBIfam" id="NF033551">
    <property type="entry name" value="transpos_IS1182"/>
    <property type="match status" value="1"/>
</dbReference>
<feature type="domain" description="Transposase InsH N-terminal" evidence="1">
    <location>
        <begin position="42"/>
        <end position="116"/>
    </location>
</feature>
<dbReference type="Pfam" id="PF05598">
    <property type="entry name" value="DUF772"/>
    <property type="match status" value="1"/>
</dbReference>
<dbReference type="PANTHER" id="PTHR33408:SF2">
    <property type="entry name" value="TRANSPOSASE DDE DOMAIN-CONTAINING PROTEIN"/>
    <property type="match status" value="1"/>
</dbReference>
<evidence type="ECO:0000259" key="1">
    <source>
        <dbReference type="Pfam" id="PF05598"/>
    </source>
</evidence>
<dbReference type="InterPro" id="IPR047629">
    <property type="entry name" value="IS1182_transpos"/>
</dbReference>
<sequence length="524" mass="61431">MKQIQQEKYNRKAWQYQQLALPIAQNIEIAEDEPVFVANAQLEELDYRELYKAYSPIGRKSAAEPRIMFKLLVYGYMCGIYSTRKLEEACRKNIDFIWLLQGERAPDHCSIARFRSGKARDAIEGLFYQYVRRLAKEEEIQYEEVFIDGTKIESMANRYTFVWRKSVEKQLAKVKEKAKELFRQYGGNGNLTAGKLRRLAQSLVPEGGEMVRGTGRRKPSWQRQYEELEQLLERWDRYEAQLFEMGCRRNSLSKTDKDATFMRMKEDHMGNGQLKPAYNVQLAVNSEYITGVAAFSHCTDSGTLIPFLEHIQRMQGRSYRDIVADAGYESVGNYLYLDRKDQGCYIKPANYEVRKTKKYSQQIWRLENMQYLEREDCFLCAAGRKLTLRRSCSRKEKGMVTTMDYYRCEGCGGCPLREQCTTSRDPAFCKEVKVCREFAQFRDQALRQLSTPRGTLLRMNRSIQVEGAFGVLKSNRRFKRFLMRGKTNISLELFLLCLAFDLKKYWAKLQQGRLKSHLFPLKKE</sequence>
<protein>
    <submittedName>
        <fullName evidence="3">IS1182 family transposase</fullName>
    </submittedName>
</protein>
<proteinExistence type="predicted"/>